<feature type="binding site" evidence="5">
    <location>
        <position position="141"/>
    </location>
    <ligand>
        <name>FMN</name>
        <dbReference type="ChEBI" id="CHEBI:58210"/>
    </ligand>
</feature>
<dbReference type="EMBL" id="KV429089">
    <property type="protein sequence ID" value="KZT66425.1"/>
    <property type="molecule type" value="Genomic_DNA"/>
</dbReference>
<evidence type="ECO:0000256" key="5">
    <source>
        <dbReference type="PIRSR" id="PIRSR000138-2"/>
    </source>
</evidence>
<dbReference type="InterPro" id="IPR008259">
    <property type="entry name" value="FMN_hydac_DH_AS"/>
</dbReference>
<evidence type="ECO:0000256" key="3">
    <source>
        <dbReference type="ARBA" id="ARBA00024042"/>
    </source>
</evidence>
<dbReference type="GO" id="GO:0010181">
    <property type="term" value="F:FMN binding"/>
    <property type="evidence" value="ECO:0007669"/>
    <property type="project" value="InterPro"/>
</dbReference>
<keyword evidence="5" id="KW-0285">Flavoprotein</keyword>
<evidence type="ECO:0000259" key="6">
    <source>
        <dbReference type="PROSITE" id="PS51349"/>
    </source>
</evidence>
<dbReference type="SUPFAM" id="SSF51395">
    <property type="entry name" value="FMN-linked oxidoreductases"/>
    <property type="match status" value="1"/>
</dbReference>
<dbReference type="AlphaFoldDB" id="A0A165N2I0"/>
<keyword evidence="2" id="KW-0560">Oxidoreductase</keyword>
<comment type="cofactor">
    <cofactor evidence="1">
        <name>FMN</name>
        <dbReference type="ChEBI" id="CHEBI:58210"/>
    </cofactor>
</comment>
<feature type="domain" description="FMN hydroxy acid dehydrogenase" evidence="6">
    <location>
        <begin position="33"/>
        <end position="435"/>
    </location>
</feature>
<dbReference type="InterPro" id="IPR013785">
    <property type="entry name" value="Aldolase_TIM"/>
</dbReference>
<name>A0A165N2I0_9APHY</name>
<dbReference type="PANTHER" id="PTHR10578">
    <property type="entry name" value="S -2-HYDROXY-ACID OXIDASE-RELATED"/>
    <property type="match status" value="1"/>
</dbReference>
<proteinExistence type="inferred from homology"/>
<reference evidence="7 8" key="1">
    <citation type="journal article" date="2016" name="Mol. Biol. Evol.">
        <title>Comparative Genomics of Early-Diverging Mushroom-Forming Fungi Provides Insights into the Origins of Lignocellulose Decay Capabilities.</title>
        <authorList>
            <person name="Nagy L.G."/>
            <person name="Riley R."/>
            <person name="Tritt A."/>
            <person name="Adam C."/>
            <person name="Daum C."/>
            <person name="Floudas D."/>
            <person name="Sun H."/>
            <person name="Yadav J.S."/>
            <person name="Pangilinan J."/>
            <person name="Larsson K.H."/>
            <person name="Matsuura K."/>
            <person name="Barry K."/>
            <person name="Labutti K."/>
            <person name="Kuo R."/>
            <person name="Ohm R.A."/>
            <person name="Bhattacharya S.S."/>
            <person name="Shirouzu T."/>
            <person name="Yoshinaga Y."/>
            <person name="Martin F.M."/>
            <person name="Grigoriev I.V."/>
            <person name="Hibbett D.S."/>
        </authorList>
    </citation>
    <scope>NUCLEOTIDE SEQUENCE [LARGE SCALE GENOMIC DNA]</scope>
    <source>
        <strain evidence="7 8">L-15889</strain>
    </source>
</reference>
<feature type="binding site" evidence="5">
    <location>
        <position position="191"/>
    </location>
    <ligand>
        <name>FMN</name>
        <dbReference type="ChEBI" id="CHEBI:58210"/>
    </ligand>
</feature>
<feature type="binding site" evidence="5">
    <location>
        <position position="321"/>
    </location>
    <ligand>
        <name>FMN</name>
        <dbReference type="ChEBI" id="CHEBI:58210"/>
    </ligand>
</feature>
<dbReference type="GO" id="GO:0016491">
    <property type="term" value="F:oxidoreductase activity"/>
    <property type="evidence" value="ECO:0007669"/>
    <property type="project" value="UniProtKB-KW"/>
</dbReference>
<feature type="binding site" evidence="5">
    <location>
        <position position="299"/>
    </location>
    <ligand>
        <name>FMN</name>
        <dbReference type="ChEBI" id="CHEBI:58210"/>
    </ligand>
</feature>
<evidence type="ECO:0000256" key="4">
    <source>
        <dbReference type="PIRSR" id="PIRSR000138-1"/>
    </source>
</evidence>
<feature type="binding site" evidence="5">
    <location>
        <position position="200"/>
    </location>
    <ligand>
        <name>glyoxylate</name>
        <dbReference type="ChEBI" id="CHEBI:36655"/>
    </ligand>
</feature>
<feature type="active site" description="Proton acceptor" evidence="4">
    <location>
        <position position="323"/>
    </location>
</feature>
<comment type="similarity">
    <text evidence="3">Belongs to the FMN-dependent alpha-hydroxy acid dehydrogenase family.</text>
</comment>
<dbReference type="Gene3D" id="3.20.20.70">
    <property type="entry name" value="Aldolase class I"/>
    <property type="match status" value="1"/>
</dbReference>
<dbReference type="OrthoDB" id="25826at2759"/>
<feature type="binding site" evidence="5">
    <location>
        <begin position="384"/>
        <end position="385"/>
    </location>
    <ligand>
        <name>FMN</name>
        <dbReference type="ChEBI" id="CHEBI:58210"/>
    </ligand>
</feature>
<feature type="binding site" evidence="5">
    <location>
        <position position="165"/>
    </location>
    <ligand>
        <name>glyoxylate</name>
        <dbReference type="ChEBI" id="CHEBI:36655"/>
    </ligand>
</feature>
<feature type="binding site" evidence="5">
    <location>
        <position position="326"/>
    </location>
    <ligand>
        <name>glyoxylate</name>
        <dbReference type="ChEBI" id="CHEBI:36655"/>
    </ligand>
</feature>
<dbReference type="PIRSF" id="PIRSF000138">
    <property type="entry name" value="Al-hdrx_acd_dh"/>
    <property type="match status" value="1"/>
</dbReference>
<dbReference type="PROSITE" id="PS00557">
    <property type="entry name" value="FMN_HYDROXY_ACID_DH_1"/>
    <property type="match status" value="1"/>
</dbReference>
<dbReference type="STRING" id="1314783.A0A165N2I0"/>
<feature type="binding site" evidence="5">
    <location>
        <begin position="361"/>
        <end position="365"/>
    </location>
    <ligand>
        <name>FMN</name>
        <dbReference type="ChEBI" id="CHEBI:58210"/>
    </ligand>
</feature>
<dbReference type="PROSITE" id="PS51349">
    <property type="entry name" value="FMN_HYDROXY_ACID_DH_2"/>
    <property type="match status" value="1"/>
</dbReference>
<organism evidence="7 8">
    <name type="scientific">Daedalea quercina L-15889</name>
    <dbReference type="NCBI Taxonomy" id="1314783"/>
    <lineage>
        <taxon>Eukaryota</taxon>
        <taxon>Fungi</taxon>
        <taxon>Dikarya</taxon>
        <taxon>Basidiomycota</taxon>
        <taxon>Agaricomycotina</taxon>
        <taxon>Agaricomycetes</taxon>
        <taxon>Polyporales</taxon>
        <taxon>Fomitopsis</taxon>
    </lineage>
</organism>
<accession>A0A165N2I0</accession>
<dbReference type="InterPro" id="IPR000262">
    <property type="entry name" value="FMN-dep_DH"/>
</dbReference>
<evidence type="ECO:0000313" key="7">
    <source>
        <dbReference type="EMBL" id="KZT66425.1"/>
    </source>
</evidence>
<evidence type="ECO:0000256" key="2">
    <source>
        <dbReference type="ARBA" id="ARBA00023002"/>
    </source>
</evidence>
<feature type="binding site" evidence="5">
    <location>
        <begin position="112"/>
        <end position="114"/>
    </location>
    <ligand>
        <name>FMN</name>
        <dbReference type="ChEBI" id="CHEBI:58210"/>
    </ligand>
</feature>
<protein>
    <submittedName>
        <fullName evidence="7">Oxidoreductase</fullName>
    </submittedName>
</protein>
<dbReference type="Proteomes" id="UP000076727">
    <property type="component" value="Unassembled WGS sequence"/>
</dbReference>
<keyword evidence="5" id="KW-0288">FMN</keyword>
<dbReference type="PANTHER" id="PTHR10578:SF143">
    <property type="entry name" value="FMN-DEPENDENT ALPHA-HYDROXY ACID DEHYDROGENASE PB1A11.03"/>
    <property type="match status" value="1"/>
</dbReference>
<dbReference type="InterPro" id="IPR012133">
    <property type="entry name" value="Alpha-hydoxy_acid_DH_FMN"/>
</dbReference>
<dbReference type="Pfam" id="PF01070">
    <property type="entry name" value="FMN_dh"/>
    <property type="match status" value="1"/>
</dbReference>
<sequence>MAAQRSCKWVLRPAASAWSTFAKGSYGSRRPPVTRTFAVDKLEQEAREKLKDSPDAFTFIYGSAGTGATALANREAFNKWKIMPRVLRNASNCNVETTLFGTTYPSPLLLAPIGAQSIVHPDAESATAEAAGALSVPFIMSTASTRSIEAIAKASRGGSLWLQLYWGKRDDIVLSLLSRAKACGISALVVTVDTPMIGWRPCDLDTAYLPFAHGVGAQIGLTDPVFMAAAGLEPRSDDEKPEYPYVATRLDELIRQGDRTATIWSQVGQKFVGEMLDPSKVWNDLPWLRKHWDGPLILKGILSPTDAELALDHGADGIIISNHGGRQIDGSISSLDALHRVMGSSTVRDSQARGTFTVLMDSGIRTGSDIFKALALGAQGVCYGRPYMYALALAGKAGVESQIRAILAEFEITVRLAGVSSLDELRMNAADFVIRD</sequence>
<evidence type="ECO:0000256" key="1">
    <source>
        <dbReference type="ARBA" id="ARBA00001917"/>
    </source>
</evidence>
<feature type="binding site" evidence="5">
    <location>
        <position position="323"/>
    </location>
    <ligand>
        <name>glyoxylate</name>
        <dbReference type="ChEBI" id="CHEBI:36655"/>
    </ligand>
</feature>
<dbReference type="InterPro" id="IPR037396">
    <property type="entry name" value="FMN_HAD"/>
</dbReference>
<gene>
    <name evidence="7" type="ORF">DAEQUDRAFT_453872</name>
</gene>
<evidence type="ECO:0000313" key="8">
    <source>
        <dbReference type="Proteomes" id="UP000076727"/>
    </source>
</evidence>
<keyword evidence="8" id="KW-1185">Reference proteome</keyword>
<feature type="binding site" evidence="5">
    <location>
        <position position="163"/>
    </location>
    <ligand>
        <name>FMN</name>
        <dbReference type="ChEBI" id="CHEBI:58210"/>
    </ligand>
</feature>